<keyword evidence="3" id="KW-1185">Reference proteome</keyword>
<dbReference type="EMBL" id="CAJHNH020000313">
    <property type="protein sequence ID" value="CAG5116869.1"/>
    <property type="molecule type" value="Genomic_DNA"/>
</dbReference>
<dbReference type="AlphaFoldDB" id="A0A8S3YIN5"/>
<protein>
    <submittedName>
        <fullName evidence="2">Uncharacterized protein</fullName>
    </submittedName>
</protein>
<dbReference type="Proteomes" id="UP000678393">
    <property type="component" value="Unassembled WGS sequence"/>
</dbReference>
<feature type="non-terminal residue" evidence="2">
    <location>
        <position position="129"/>
    </location>
</feature>
<comment type="caution">
    <text evidence="2">The sequence shown here is derived from an EMBL/GenBank/DDBJ whole genome shotgun (WGS) entry which is preliminary data.</text>
</comment>
<evidence type="ECO:0000256" key="1">
    <source>
        <dbReference type="SAM" id="MobiDB-lite"/>
    </source>
</evidence>
<evidence type="ECO:0000313" key="2">
    <source>
        <dbReference type="EMBL" id="CAG5116869.1"/>
    </source>
</evidence>
<dbReference type="Gene3D" id="2.130.10.10">
    <property type="entry name" value="YVTN repeat-like/Quinoprotein amine dehydrogenase"/>
    <property type="match status" value="1"/>
</dbReference>
<feature type="region of interest" description="Disordered" evidence="1">
    <location>
        <begin position="40"/>
        <end position="84"/>
    </location>
</feature>
<feature type="compositionally biased region" description="Low complexity" evidence="1">
    <location>
        <begin position="49"/>
        <end position="61"/>
    </location>
</feature>
<accession>A0A8S3YIN5</accession>
<reference evidence="2" key="1">
    <citation type="submission" date="2021-04" db="EMBL/GenBank/DDBJ databases">
        <authorList>
            <consortium name="Molecular Ecology Group"/>
        </authorList>
    </citation>
    <scope>NUCLEOTIDE SEQUENCE</scope>
</reference>
<gene>
    <name evidence="2" type="ORF">CUNI_LOCUS2427</name>
</gene>
<dbReference type="InterPro" id="IPR036322">
    <property type="entry name" value="WD40_repeat_dom_sf"/>
</dbReference>
<feature type="compositionally biased region" description="Polar residues" evidence="1">
    <location>
        <begin position="72"/>
        <end position="84"/>
    </location>
</feature>
<organism evidence="2 3">
    <name type="scientific">Candidula unifasciata</name>
    <dbReference type="NCBI Taxonomy" id="100452"/>
    <lineage>
        <taxon>Eukaryota</taxon>
        <taxon>Metazoa</taxon>
        <taxon>Spiralia</taxon>
        <taxon>Lophotrochozoa</taxon>
        <taxon>Mollusca</taxon>
        <taxon>Gastropoda</taxon>
        <taxon>Heterobranchia</taxon>
        <taxon>Euthyneura</taxon>
        <taxon>Panpulmonata</taxon>
        <taxon>Eupulmonata</taxon>
        <taxon>Stylommatophora</taxon>
        <taxon>Helicina</taxon>
        <taxon>Helicoidea</taxon>
        <taxon>Geomitridae</taxon>
        <taxon>Candidula</taxon>
    </lineage>
</organism>
<dbReference type="SUPFAM" id="SSF50978">
    <property type="entry name" value="WD40 repeat-like"/>
    <property type="match status" value="1"/>
</dbReference>
<proteinExistence type="predicted"/>
<evidence type="ECO:0000313" key="3">
    <source>
        <dbReference type="Proteomes" id="UP000678393"/>
    </source>
</evidence>
<name>A0A8S3YIN5_9EUPU</name>
<feature type="non-terminal residue" evidence="2">
    <location>
        <position position="1"/>
    </location>
</feature>
<sequence>MAALCACDDFLLLSNGRTAAIVNFSSPDVIHQLQLPTAIDGANTNPQPQINSSKSQKVSKQNVRKSQEDTSEGQQENVAEQVQNKKTVEENRILACAVSSDGQLIALCDDRKCLHVYKLEDGQCRLHFS</sequence>
<dbReference type="InterPro" id="IPR015943">
    <property type="entry name" value="WD40/YVTN_repeat-like_dom_sf"/>
</dbReference>